<keyword evidence="1" id="KW-0472">Membrane</keyword>
<organism evidence="2 3">
    <name type="scientific">Nitrospirillum amazonense</name>
    <dbReference type="NCBI Taxonomy" id="28077"/>
    <lineage>
        <taxon>Bacteria</taxon>
        <taxon>Pseudomonadati</taxon>
        <taxon>Pseudomonadota</taxon>
        <taxon>Alphaproteobacteria</taxon>
        <taxon>Rhodospirillales</taxon>
        <taxon>Azospirillaceae</taxon>
        <taxon>Nitrospirillum</taxon>
    </lineage>
</organism>
<sequence>MSHEAVTLAVLMYGIVPLWFMAGLADWLCHRATDIQHTTGAKESLLHLLMFSEVAVPLLACLFLEINALVIALMVVGFLAHEATALWDVSYAVTRRHVSPIEQHVHSFLELVPLMALILVGTLHWQQALALVGLGPEPARFALRWTLGDLPVGYVATILGAAFMVEFLPYVEELVRGWRAAGGRLVPARRPAEGKRHA</sequence>
<dbReference type="Proteomes" id="UP000315751">
    <property type="component" value="Unassembled WGS sequence"/>
</dbReference>
<accession>A0A560H4G1</accession>
<dbReference type="AlphaFoldDB" id="A0A560H4G1"/>
<dbReference type="OrthoDB" id="6028296at2"/>
<evidence type="ECO:0000313" key="2">
    <source>
        <dbReference type="EMBL" id="TWB41163.1"/>
    </source>
</evidence>
<feature type="transmembrane region" description="Helical" evidence="1">
    <location>
        <begin position="152"/>
        <end position="171"/>
    </location>
</feature>
<name>A0A560H4G1_9PROT</name>
<protein>
    <recommendedName>
        <fullName evidence="4">Diguanylate cyclase</fullName>
    </recommendedName>
</protein>
<feature type="transmembrane region" description="Helical" evidence="1">
    <location>
        <begin position="108"/>
        <end position="132"/>
    </location>
</feature>
<reference evidence="2 3" key="1">
    <citation type="submission" date="2019-06" db="EMBL/GenBank/DDBJ databases">
        <title>Genomic Encyclopedia of Type Strains, Phase IV (KMG-V): Genome sequencing to study the core and pangenomes of soil and plant-associated prokaryotes.</title>
        <authorList>
            <person name="Whitman W."/>
        </authorList>
    </citation>
    <scope>NUCLEOTIDE SEQUENCE [LARGE SCALE GENOMIC DNA]</scope>
    <source>
        <strain evidence="2 3">BR 11622</strain>
    </source>
</reference>
<keyword evidence="1" id="KW-1133">Transmembrane helix</keyword>
<keyword evidence="1" id="KW-0812">Transmembrane</keyword>
<dbReference type="RefSeq" id="WP_145733571.1">
    <property type="nucleotide sequence ID" value="NZ_VITR01000008.1"/>
</dbReference>
<evidence type="ECO:0008006" key="4">
    <source>
        <dbReference type="Google" id="ProtNLM"/>
    </source>
</evidence>
<evidence type="ECO:0000313" key="3">
    <source>
        <dbReference type="Proteomes" id="UP000315751"/>
    </source>
</evidence>
<evidence type="ECO:0000256" key="1">
    <source>
        <dbReference type="SAM" id="Phobius"/>
    </source>
</evidence>
<comment type="caution">
    <text evidence="2">The sequence shown here is derived from an EMBL/GenBank/DDBJ whole genome shotgun (WGS) entry which is preliminary data.</text>
</comment>
<keyword evidence="3" id="KW-1185">Reference proteome</keyword>
<feature type="transmembrane region" description="Helical" evidence="1">
    <location>
        <begin position="45"/>
        <end position="63"/>
    </location>
</feature>
<feature type="transmembrane region" description="Helical" evidence="1">
    <location>
        <begin position="69"/>
        <end position="87"/>
    </location>
</feature>
<gene>
    <name evidence="2" type="ORF">FBZ90_108187</name>
</gene>
<dbReference type="EMBL" id="VITR01000008">
    <property type="protein sequence ID" value="TWB41163.1"/>
    <property type="molecule type" value="Genomic_DNA"/>
</dbReference>
<feature type="transmembrane region" description="Helical" evidence="1">
    <location>
        <begin position="6"/>
        <end position="25"/>
    </location>
</feature>
<proteinExistence type="predicted"/>